<evidence type="ECO:0000256" key="1">
    <source>
        <dbReference type="ARBA" id="ARBA00001947"/>
    </source>
</evidence>
<comment type="subcellular location">
    <subcellularLocation>
        <location evidence="2">Endomembrane system</location>
        <topology evidence="2">Multi-pass membrane protein</topology>
    </subcellularLocation>
</comment>
<evidence type="ECO:0000256" key="9">
    <source>
        <dbReference type="SAM" id="Phobius"/>
    </source>
</evidence>
<keyword evidence="6 9" id="KW-0472">Membrane</keyword>
<comment type="cofactor">
    <cofactor evidence="1">
        <name>Zn(2+)</name>
        <dbReference type="ChEBI" id="CHEBI:29105"/>
    </cofactor>
</comment>
<name>A0ABV9GUP0_9BURK</name>
<dbReference type="EMBL" id="JBHSEW010000001">
    <property type="protein sequence ID" value="MFC4620626.1"/>
    <property type="molecule type" value="Genomic_DNA"/>
</dbReference>
<dbReference type="CDD" id="cd05709">
    <property type="entry name" value="S2P-M50"/>
    <property type="match status" value="1"/>
</dbReference>
<keyword evidence="11" id="KW-0378">Hydrolase</keyword>
<protein>
    <submittedName>
        <fullName evidence="11">Site-2 protease family protein</fullName>
    </submittedName>
</protein>
<dbReference type="InterPro" id="IPR008915">
    <property type="entry name" value="Peptidase_M50"/>
</dbReference>
<feature type="compositionally biased region" description="Pro residues" evidence="8">
    <location>
        <begin position="8"/>
        <end position="26"/>
    </location>
</feature>
<feature type="region of interest" description="Disordered" evidence="8">
    <location>
        <begin position="1"/>
        <end position="26"/>
    </location>
</feature>
<dbReference type="InterPro" id="IPR001193">
    <property type="entry name" value="MBTPS2"/>
</dbReference>
<feature type="coiled-coil region" evidence="7">
    <location>
        <begin position="518"/>
        <end position="555"/>
    </location>
</feature>
<evidence type="ECO:0000256" key="3">
    <source>
        <dbReference type="ARBA" id="ARBA00007931"/>
    </source>
</evidence>
<evidence type="ECO:0000256" key="8">
    <source>
        <dbReference type="SAM" id="MobiDB-lite"/>
    </source>
</evidence>
<dbReference type="PANTHER" id="PTHR13325:SF3">
    <property type="entry name" value="MEMBRANE-BOUND TRANSCRIPTION FACTOR SITE-2 PROTEASE"/>
    <property type="match status" value="1"/>
</dbReference>
<feature type="transmembrane region" description="Helical" evidence="9">
    <location>
        <begin position="159"/>
        <end position="181"/>
    </location>
</feature>
<comment type="caution">
    <text evidence="11">The sequence shown here is derived from an EMBL/GenBank/DDBJ whole genome shotgun (WGS) entry which is preliminary data.</text>
</comment>
<keyword evidence="7" id="KW-0175">Coiled coil</keyword>
<dbReference type="GO" id="GO:0006508">
    <property type="term" value="P:proteolysis"/>
    <property type="evidence" value="ECO:0007669"/>
    <property type="project" value="UniProtKB-KW"/>
</dbReference>
<evidence type="ECO:0000256" key="2">
    <source>
        <dbReference type="ARBA" id="ARBA00004127"/>
    </source>
</evidence>
<sequence length="712" mass="80216">MPQITLPVPAPLPSPAEPQAGPPPPLRQDLRLHSSAAFADGSPAWAIQDPVTNRFYRIGWLEYECLLRWDWPPERIAEDISTHTTMEVDAEEVQAFAQFLDQHNLLRASPQKVQQLQKKSGQTPWKSAQWWLHTYLFIRIPLVRPQRLLQTLLPWVQPLFSWTALWLLLGATGLGLVLVARQWETFTHSFMDMLSPSGLAGFALALIVSKTLHEMGHALVATRLGVRVAHMGVAFVVLWPMLYTDTGESWRLRSHRQRLAISIAGVSTELALAGLATLAWALLDDGMLRQSMLYLATTGWILSLALNVSPFMRFDGYFILSDVLDFPNLHERAGGMAKAFMRRKLLGLNEPDPEPFRPEVRWKLRLFAYLTWLYRLTVFLGIALAVYYFFFKALGIFLLLVELWWFVAKPVWVEIMVWKKRWAEVPLGNRLGLWGAVLLLLVVLAFPWSSEVSAYGVARAQRQQVVFSPQPAQVLQVLPGSSVQAGQPLALLDMPDLHARRARTQASVQALSRQLPALMDMEKGLDVQQATMRRLQEQLAEAQAIDAEAARLQLKAEFSGQWLDVDPHLRAGAWVNPRVPLGVLVDPASWVVDAYVPQQEIERIRVGAAARFWPQNWAQPIAATVIALDGARTQQLAYPMLDARFGGKIATQAHEKEAIPAYPVYRVRLQLQAPPPQLRELRGTAHIEGQRSSWLGEVLQTTLAVLIRESGF</sequence>
<keyword evidence="5 9" id="KW-1133">Transmembrane helix</keyword>
<dbReference type="RefSeq" id="WP_377722909.1">
    <property type="nucleotide sequence ID" value="NZ_JBHSEW010000001.1"/>
</dbReference>
<comment type="similarity">
    <text evidence="3">Belongs to the peptidase M50B family.</text>
</comment>
<evidence type="ECO:0000256" key="6">
    <source>
        <dbReference type="ARBA" id="ARBA00023136"/>
    </source>
</evidence>
<evidence type="ECO:0000256" key="4">
    <source>
        <dbReference type="ARBA" id="ARBA00022692"/>
    </source>
</evidence>
<evidence type="ECO:0000313" key="12">
    <source>
        <dbReference type="Proteomes" id="UP001595967"/>
    </source>
</evidence>
<evidence type="ECO:0000313" key="11">
    <source>
        <dbReference type="EMBL" id="MFC4620626.1"/>
    </source>
</evidence>
<feature type="transmembrane region" description="Helical" evidence="9">
    <location>
        <begin position="366"/>
        <end position="390"/>
    </location>
</feature>
<gene>
    <name evidence="11" type="ORF">ACFO3A_00125</name>
</gene>
<evidence type="ECO:0000259" key="10">
    <source>
        <dbReference type="Pfam" id="PF02163"/>
    </source>
</evidence>
<feature type="transmembrane region" description="Helical" evidence="9">
    <location>
        <begin position="396"/>
        <end position="419"/>
    </location>
</feature>
<dbReference type="GO" id="GO:0008233">
    <property type="term" value="F:peptidase activity"/>
    <property type="evidence" value="ECO:0007669"/>
    <property type="project" value="UniProtKB-KW"/>
</dbReference>
<feature type="domain" description="Peptidase M50" evidence="10">
    <location>
        <begin position="202"/>
        <end position="279"/>
    </location>
</feature>
<keyword evidence="4 9" id="KW-0812">Transmembrane</keyword>
<accession>A0ABV9GUP0</accession>
<proteinExistence type="inferred from homology"/>
<feature type="transmembrane region" description="Helical" evidence="9">
    <location>
        <begin position="431"/>
        <end position="449"/>
    </location>
</feature>
<evidence type="ECO:0000256" key="5">
    <source>
        <dbReference type="ARBA" id="ARBA00022989"/>
    </source>
</evidence>
<dbReference type="Proteomes" id="UP001595967">
    <property type="component" value="Unassembled WGS sequence"/>
</dbReference>
<feature type="transmembrane region" description="Helical" evidence="9">
    <location>
        <begin position="259"/>
        <end position="281"/>
    </location>
</feature>
<keyword evidence="12" id="KW-1185">Reference proteome</keyword>
<keyword evidence="11" id="KW-0645">Protease</keyword>
<dbReference type="PANTHER" id="PTHR13325">
    <property type="entry name" value="PROTEASE M50 MEMBRANE-BOUND TRANSCRIPTION FACTOR SITE 2 PROTEASE"/>
    <property type="match status" value="1"/>
</dbReference>
<feature type="transmembrane region" description="Helical" evidence="9">
    <location>
        <begin position="193"/>
        <end position="212"/>
    </location>
</feature>
<evidence type="ECO:0000256" key="7">
    <source>
        <dbReference type="SAM" id="Coils"/>
    </source>
</evidence>
<reference evidence="12" key="1">
    <citation type="journal article" date="2019" name="Int. J. Syst. Evol. Microbiol.">
        <title>The Global Catalogue of Microorganisms (GCM) 10K type strain sequencing project: providing services to taxonomists for standard genome sequencing and annotation.</title>
        <authorList>
            <consortium name="The Broad Institute Genomics Platform"/>
            <consortium name="The Broad Institute Genome Sequencing Center for Infectious Disease"/>
            <person name="Wu L."/>
            <person name="Ma J."/>
        </authorList>
    </citation>
    <scope>NUCLEOTIDE SEQUENCE [LARGE SCALE GENOMIC DNA]</scope>
    <source>
        <strain evidence="12">JCM 11650</strain>
    </source>
</reference>
<organism evidence="11 12">
    <name type="scientific">Comamonas nitrativorans</name>
    <dbReference type="NCBI Taxonomy" id="108437"/>
    <lineage>
        <taxon>Bacteria</taxon>
        <taxon>Pseudomonadati</taxon>
        <taxon>Pseudomonadota</taxon>
        <taxon>Betaproteobacteria</taxon>
        <taxon>Burkholderiales</taxon>
        <taxon>Comamonadaceae</taxon>
        <taxon>Comamonas</taxon>
    </lineage>
</organism>
<feature type="transmembrane region" description="Helical" evidence="9">
    <location>
        <begin position="224"/>
        <end position="243"/>
    </location>
</feature>
<feature type="transmembrane region" description="Helical" evidence="9">
    <location>
        <begin position="293"/>
        <end position="312"/>
    </location>
</feature>
<dbReference type="Pfam" id="PF02163">
    <property type="entry name" value="Peptidase_M50"/>
    <property type="match status" value="1"/>
</dbReference>